<reference evidence="4" key="1">
    <citation type="journal article" date="2019" name="Int. J. Syst. Evol. Microbiol.">
        <title>The Global Catalogue of Microorganisms (GCM) 10K type strain sequencing project: providing services to taxonomists for standard genome sequencing and annotation.</title>
        <authorList>
            <consortium name="The Broad Institute Genomics Platform"/>
            <consortium name="The Broad Institute Genome Sequencing Center for Infectious Disease"/>
            <person name="Wu L."/>
            <person name="Ma J."/>
        </authorList>
    </citation>
    <scope>NUCLEOTIDE SEQUENCE [LARGE SCALE GENOMIC DNA]</scope>
    <source>
        <strain evidence="4">CCUG 49018</strain>
    </source>
</reference>
<comment type="catalytic activity">
    <reaction evidence="2">
        <text>oxidized coenzyme F420-(gamma-L-Glu)(n) + a quinol + H(+) = reduced coenzyme F420-(gamma-L-Glu)(n) + a quinone</text>
        <dbReference type="Rhea" id="RHEA:39663"/>
        <dbReference type="Rhea" id="RHEA-COMP:12939"/>
        <dbReference type="Rhea" id="RHEA-COMP:14378"/>
        <dbReference type="ChEBI" id="CHEBI:15378"/>
        <dbReference type="ChEBI" id="CHEBI:24646"/>
        <dbReference type="ChEBI" id="CHEBI:132124"/>
        <dbReference type="ChEBI" id="CHEBI:133980"/>
        <dbReference type="ChEBI" id="CHEBI:139511"/>
    </reaction>
</comment>
<dbReference type="SUPFAM" id="SSF50475">
    <property type="entry name" value="FMN-binding split barrel"/>
    <property type="match status" value="1"/>
</dbReference>
<dbReference type="NCBIfam" id="TIGR00026">
    <property type="entry name" value="hi_GC_TIGR00026"/>
    <property type="match status" value="1"/>
</dbReference>
<evidence type="ECO:0000313" key="3">
    <source>
        <dbReference type="EMBL" id="MFD1232209.1"/>
    </source>
</evidence>
<accession>A0ABW3VAR7</accession>
<protein>
    <submittedName>
        <fullName evidence="3">Nitroreductase family deazaflavin-dependent oxidoreductase</fullName>
    </submittedName>
</protein>
<dbReference type="InterPro" id="IPR012349">
    <property type="entry name" value="Split_barrel_FMN-bd"/>
</dbReference>
<keyword evidence="4" id="KW-1185">Reference proteome</keyword>
<dbReference type="InterPro" id="IPR004378">
    <property type="entry name" value="F420H2_quin_Rdtase"/>
</dbReference>
<comment type="caution">
    <text evidence="3">The sequence shown here is derived from an EMBL/GenBank/DDBJ whole genome shotgun (WGS) entry which is preliminary data.</text>
</comment>
<evidence type="ECO:0000313" key="4">
    <source>
        <dbReference type="Proteomes" id="UP001597182"/>
    </source>
</evidence>
<organism evidence="3 4">
    <name type="scientific">Pseudonocardia benzenivorans</name>
    <dbReference type="NCBI Taxonomy" id="228005"/>
    <lineage>
        <taxon>Bacteria</taxon>
        <taxon>Bacillati</taxon>
        <taxon>Actinomycetota</taxon>
        <taxon>Actinomycetes</taxon>
        <taxon>Pseudonocardiales</taxon>
        <taxon>Pseudonocardiaceae</taxon>
        <taxon>Pseudonocardia</taxon>
    </lineage>
</organism>
<evidence type="ECO:0000256" key="1">
    <source>
        <dbReference type="ARBA" id="ARBA00008710"/>
    </source>
</evidence>
<dbReference type="Proteomes" id="UP001597182">
    <property type="component" value="Unassembled WGS sequence"/>
</dbReference>
<proteinExistence type="inferred from homology"/>
<dbReference type="Pfam" id="PF04075">
    <property type="entry name" value="F420H2_quin_red"/>
    <property type="match status" value="1"/>
</dbReference>
<dbReference type="RefSeq" id="WP_103382295.1">
    <property type="nucleotide sequence ID" value="NZ_BAABKS010000055.1"/>
</dbReference>
<evidence type="ECO:0000256" key="2">
    <source>
        <dbReference type="ARBA" id="ARBA00049106"/>
    </source>
</evidence>
<name>A0ABW3VAR7_9PSEU</name>
<dbReference type="PANTHER" id="PTHR39428">
    <property type="entry name" value="F420H(2)-DEPENDENT QUINONE REDUCTASE RV1261C"/>
    <property type="match status" value="1"/>
</dbReference>
<dbReference type="PANTHER" id="PTHR39428:SF1">
    <property type="entry name" value="F420H(2)-DEPENDENT QUINONE REDUCTASE RV1261C"/>
    <property type="match status" value="1"/>
</dbReference>
<gene>
    <name evidence="3" type="ORF">ACFQ34_02835</name>
</gene>
<dbReference type="Gene3D" id="2.30.110.10">
    <property type="entry name" value="Electron Transport, Fmn-binding Protein, Chain A"/>
    <property type="match status" value="1"/>
</dbReference>
<sequence length="139" mass="15517">MTVPDDIAAVNRRVIEQFRAGGEIEGMHREALLLLTTTGRRSGRSHTSPMMFHRDGERLLVVASNIGAPRHPDWYANLVADPEVTVEVGDETYDALATPLTGDDRATTWAMLKQTYPFFADHEGRTTREIPVVALTRRS</sequence>
<dbReference type="EMBL" id="JBHTMB010000020">
    <property type="protein sequence ID" value="MFD1232209.1"/>
    <property type="molecule type" value="Genomic_DNA"/>
</dbReference>
<comment type="similarity">
    <text evidence="1">Belongs to the F420H(2)-dependent quinone reductase family.</text>
</comment>